<feature type="transmembrane region" description="Helical" evidence="1">
    <location>
        <begin position="7"/>
        <end position="26"/>
    </location>
</feature>
<dbReference type="PATRIC" id="fig|1423801.4.peg.1724"/>
<protein>
    <submittedName>
        <fullName evidence="2">Uncharacterized protein</fullName>
    </submittedName>
</protein>
<keyword evidence="3" id="KW-1185">Reference proteome</keyword>
<evidence type="ECO:0000313" key="3">
    <source>
        <dbReference type="Proteomes" id="UP000051166"/>
    </source>
</evidence>
<name>A0A0R1UVB8_9LACO</name>
<organism evidence="2 3">
    <name type="scientific">Liquorilactobacillus satsumensis DSM 16230 = JCM 12392</name>
    <dbReference type="NCBI Taxonomy" id="1423801"/>
    <lineage>
        <taxon>Bacteria</taxon>
        <taxon>Bacillati</taxon>
        <taxon>Bacillota</taxon>
        <taxon>Bacilli</taxon>
        <taxon>Lactobacillales</taxon>
        <taxon>Lactobacillaceae</taxon>
        <taxon>Liquorilactobacillus</taxon>
    </lineage>
</organism>
<dbReference type="AlphaFoldDB" id="A0A0R1UVB8"/>
<comment type="caution">
    <text evidence="2">The sequence shown here is derived from an EMBL/GenBank/DDBJ whole genome shotgun (WGS) entry which is preliminary data.</text>
</comment>
<keyword evidence="1" id="KW-0812">Transmembrane</keyword>
<dbReference type="EMBL" id="AZFQ01000053">
    <property type="protein sequence ID" value="KRL97135.1"/>
    <property type="molecule type" value="Genomic_DNA"/>
</dbReference>
<keyword evidence="1" id="KW-0472">Membrane</keyword>
<feature type="transmembrane region" description="Helical" evidence="1">
    <location>
        <begin position="32"/>
        <end position="56"/>
    </location>
</feature>
<evidence type="ECO:0000256" key="1">
    <source>
        <dbReference type="SAM" id="Phobius"/>
    </source>
</evidence>
<dbReference type="Proteomes" id="UP000051166">
    <property type="component" value="Unassembled WGS sequence"/>
</dbReference>
<proteinExistence type="predicted"/>
<keyword evidence="1" id="KW-1133">Transmembrane helix</keyword>
<accession>A0A0R1UVB8</accession>
<sequence length="86" mass="9672">MMFNLQLWLTLFFLIAGSSVVVIYYAKALSLGLVIAAYVALVISICLILLLGYVLYKGRQNVERLIANFRDNLHEAGLSTKDYDVK</sequence>
<evidence type="ECO:0000313" key="2">
    <source>
        <dbReference type="EMBL" id="KRL97135.1"/>
    </source>
</evidence>
<reference evidence="2 3" key="1">
    <citation type="journal article" date="2015" name="Genome Announc.">
        <title>Expanding the biotechnology potential of lactobacilli through comparative genomics of 213 strains and associated genera.</title>
        <authorList>
            <person name="Sun Z."/>
            <person name="Harris H.M."/>
            <person name="McCann A."/>
            <person name="Guo C."/>
            <person name="Argimon S."/>
            <person name="Zhang W."/>
            <person name="Yang X."/>
            <person name="Jeffery I.B."/>
            <person name="Cooney J.C."/>
            <person name="Kagawa T.F."/>
            <person name="Liu W."/>
            <person name="Song Y."/>
            <person name="Salvetti E."/>
            <person name="Wrobel A."/>
            <person name="Rasinkangas P."/>
            <person name="Parkhill J."/>
            <person name="Rea M.C."/>
            <person name="O'Sullivan O."/>
            <person name="Ritari J."/>
            <person name="Douillard F.P."/>
            <person name="Paul Ross R."/>
            <person name="Yang R."/>
            <person name="Briner A.E."/>
            <person name="Felis G.E."/>
            <person name="de Vos W.M."/>
            <person name="Barrangou R."/>
            <person name="Klaenhammer T.R."/>
            <person name="Caufield P.W."/>
            <person name="Cui Y."/>
            <person name="Zhang H."/>
            <person name="O'Toole P.W."/>
        </authorList>
    </citation>
    <scope>NUCLEOTIDE SEQUENCE [LARGE SCALE GENOMIC DNA]</scope>
    <source>
        <strain evidence="2 3">DSM 16230</strain>
    </source>
</reference>
<gene>
    <name evidence="2" type="ORF">FD50_GL001687</name>
</gene>
<dbReference type="STRING" id="1423801.FD50_GL001687"/>